<proteinExistence type="predicted"/>
<dbReference type="RefSeq" id="WP_215793655.1">
    <property type="nucleotide sequence ID" value="NZ_JAHKKG010000014.1"/>
</dbReference>
<organism evidence="2 3">
    <name type="scientific">Paractinoplanes bogorensis</name>
    <dbReference type="NCBI Taxonomy" id="1610840"/>
    <lineage>
        <taxon>Bacteria</taxon>
        <taxon>Bacillati</taxon>
        <taxon>Actinomycetota</taxon>
        <taxon>Actinomycetes</taxon>
        <taxon>Micromonosporales</taxon>
        <taxon>Micromonosporaceae</taxon>
        <taxon>Paractinoplanes</taxon>
    </lineage>
</organism>
<dbReference type="Proteomes" id="UP001519654">
    <property type="component" value="Unassembled WGS sequence"/>
</dbReference>
<reference evidence="2 3" key="1">
    <citation type="submission" date="2021-06" db="EMBL/GenBank/DDBJ databases">
        <title>Actinoplanes lichenicola sp. nov., and Actinoplanes ovalisporus sp. nov., isolated from lichen in Thailand.</title>
        <authorList>
            <person name="Saeng-In P."/>
            <person name="Kanchanasin P."/>
            <person name="Yuki M."/>
            <person name="Kudo T."/>
            <person name="Ohkuma M."/>
            <person name="Phongsopitanun W."/>
            <person name="Tanasupawat S."/>
        </authorList>
    </citation>
    <scope>NUCLEOTIDE SEQUENCE [LARGE SCALE GENOMIC DNA]</scope>
    <source>
        <strain evidence="2 3">NBRC 110975</strain>
    </source>
</reference>
<feature type="transmembrane region" description="Helical" evidence="1">
    <location>
        <begin position="12"/>
        <end position="29"/>
    </location>
</feature>
<gene>
    <name evidence="2" type="ORF">KOI35_37700</name>
</gene>
<evidence type="ECO:0000313" key="2">
    <source>
        <dbReference type="EMBL" id="MBU2669262.1"/>
    </source>
</evidence>
<sequence>MKLLSKFKLGKVQIAALVVAALVIFVLIGRGGGSTGGDTGPGDLDNGAVRACDTFAGGQASARSNSARLALADKVTTLAAKSDNDAVRTRAMELGRHADEGNAAWRTAGNALTQACADAGWTAP</sequence>
<dbReference type="EMBL" id="JAHKKG010000014">
    <property type="protein sequence ID" value="MBU2669262.1"/>
    <property type="molecule type" value="Genomic_DNA"/>
</dbReference>
<protein>
    <submittedName>
        <fullName evidence="2">Uncharacterized protein</fullName>
    </submittedName>
</protein>
<comment type="caution">
    <text evidence="2">The sequence shown here is derived from an EMBL/GenBank/DDBJ whole genome shotgun (WGS) entry which is preliminary data.</text>
</comment>
<evidence type="ECO:0000313" key="3">
    <source>
        <dbReference type="Proteomes" id="UP001519654"/>
    </source>
</evidence>
<keyword evidence="3" id="KW-1185">Reference proteome</keyword>
<evidence type="ECO:0000256" key="1">
    <source>
        <dbReference type="SAM" id="Phobius"/>
    </source>
</evidence>
<keyword evidence="1" id="KW-0472">Membrane</keyword>
<name>A0ABS5Z0Q2_9ACTN</name>
<accession>A0ABS5Z0Q2</accession>
<keyword evidence="1" id="KW-1133">Transmembrane helix</keyword>
<keyword evidence="1" id="KW-0812">Transmembrane</keyword>